<dbReference type="InterPro" id="IPR050109">
    <property type="entry name" value="HTH-type_TetR-like_transc_reg"/>
</dbReference>
<dbReference type="Pfam" id="PF00440">
    <property type="entry name" value="TetR_N"/>
    <property type="match status" value="1"/>
</dbReference>
<dbReference type="GO" id="GO:0000976">
    <property type="term" value="F:transcription cis-regulatory region binding"/>
    <property type="evidence" value="ECO:0007669"/>
    <property type="project" value="TreeGrafter"/>
</dbReference>
<dbReference type="PANTHER" id="PTHR30055:SF226">
    <property type="entry name" value="HTH-TYPE TRANSCRIPTIONAL REGULATOR PKSA"/>
    <property type="match status" value="1"/>
</dbReference>
<dbReference type="PRINTS" id="PR00455">
    <property type="entry name" value="HTHTETR"/>
</dbReference>
<protein>
    <submittedName>
        <fullName evidence="4">AcrR family transcriptional regulator</fullName>
    </submittedName>
</protein>
<dbReference type="RefSeq" id="WP_185035744.1">
    <property type="nucleotide sequence ID" value="NZ_BNBN01000006.1"/>
</dbReference>
<evidence type="ECO:0000256" key="2">
    <source>
        <dbReference type="PROSITE-ProRule" id="PRU00335"/>
    </source>
</evidence>
<dbReference type="SUPFAM" id="SSF46689">
    <property type="entry name" value="Homeodomain-like"/>
    <property type="match status" value="1"/>
</dbReference>
<feature type="domain" description="HTH tetR-type" evidence="3">
    <location>
        <begin position="6"/>
        <end position="66"/>
    </location>
</feature>
<dbReference type="InterPro" id="IPR001647">
    <property type="entry name" value="HTH_TetR"/>
</dbReference>
<proteinExistence type="predicted"/>
<evidence type="ECO:0000313" key="5">
    <source>
        <dbReference type="Proteomes" id="UP000540423"/>
    </source>
</evidence>
<evidence type="ECO:0000313" key="4">
    <source>
        <dbReference type="EMBL" id="MBB6439263.1"/>
    </source>
</evidence>
<accession>A0A7X0HKP8</accession>
<comment type="caution">
    <text evidence="4">The sequence shown here is derived from an EMBL/GenBank/DDBJ whole genome shotgun (WGS) entry which is preliminary data.</text>
</comment>
<gene>
    <name evidence="4" type="ORF">HNQ79_005775</name>
</gene>
<name>A0A7X0HKP8_9ACTN</name>
<feature type="DNA-binding region" description="H-T-H motif" evidence="2">
    <location>
        <begin position="29"/>
        <end position="48"/>
    </location>
</feature>
<keyword evidence="1 2" id="KW-0238">DNA-binding</keyword>
<evidence type="ECO:0000256" key="1">
    <source>
        <dbReference type="ARBA" id="ARBA00023125"/>
    </source>
</evidence>
<dbReference type="EMBL" id="JACHEM010000019">
    <property type="protein sequence ID" value="MBB6439263.1"/>
    <property type="molecule type" value="Genomic_DNA"/>
</dbReference>
<dbReference type="AlphaFoldDB" id="A0A7X0HKP8"/>
<keyword evidence="5" id="KW-1185">Reference proteome</keyword>
<evidence type="ECO:0000259" key="3">
    <source>
        <dbReference type="PROSITE" id="PS50977"/>
    </source>
</evidence>
<dbReference type="PROSITE" id="PS50977">
    <property type="entry name" value="HTH_TETR_2"/>
    <property type="match status" value="1"/>
</dbReference>
<dbReference type="GO" id="GO:0003700">
    <property type="term" value="F:DNA-binding transcription factor activity"/>
    <property type="evidence" value="ECO:0007669"/>
    <property type="project" value="TreeGrafter"/>
</dbReference>
<organism evidence="4 5">
    <name type="scientific">Streptomyces candidus</name>
    <dbReference type="NCBI Taxonomy" id="67283"/>
    <lineage>
        <taxon>Bacteria</taxon>
        <taxon>Bacillati</taxon>
        <taxon>Actinomycetota</taxon>
        <taxon>Actinomycetes</taxon>
        <taxon>Kitasatosporales</taxon>
        <taxon>Streptomycetaceae</taxon>
        <taxon>Streptomyces</taxon>
    </lineage>
</organism>
<dbReference type="PANTHER" id="PTHR30055">
    <property type="entry name" value="HTH-TYPE TRANSCRIPTIONAL REGULATOR RUTR"/>
    <property type="match status" value="1"/>
</dbReference>
<dbReference type="InterPro" id="IPR009057">
    <property type="entry name" value="Homeodomain-like_sf"/>
</dbReference>
<reference evidence="4 5" key="1">
    <citation type="submission" date="2020-08" db="EMBL/GenBank/DDBJ databases">
        <title>Genomic Encyclopedia of Type Strains, Phase IV (KMG-IV): sequencing the most valuable type-strain genomes for metagenomic binning, comparative biology and taxonomic classification.</title>
        <authorList>
            <person name="Goeker M."/>
        </authorList>
    </citation>
    <scope>NUCLEOTIDE SEQUENCE [LARGE SCALE GENOMIC DNA]</scope>
    <source>
        <strain evidence="4 5">DSM 40141</strain>
    </source>
</reference>
<sequence length="186" mass="19886">MARPASAMRGHILESALRLFAAGGFNGTSLHDIAADAGCSKASLIYHFSTKEAILTELLTPAREELAALDAHVTGLPQDQQVEAAVVGYVELALRHRREVKILFEDTPVMVCNPALGDIAAMAERLVDTMSGRSRDAGRIVSANMVLGAVFVTCAGEMDIPDDVLRDELIAGALRTLGRRPDGPRH</sequence>
<dbReference type="Gene3D" id="1.10.357.10">
    <property type="entry name" value="Tetracycline Repressor, domain 2"/>
    <property type="match status" value="1"/>
</dbReference>
<dbReference type="Proteomes" id="UP000540423">
    <property type="component" value="Unassembled WGS sequence"/>
</dbReference>